<evidence type="ECO:0000313" key="2">
    <source>
        <dbReference type="EMBL" id="MDZ8162283.1"/>
    </source>
</evidence>
<evidence type="ECO:0000256" key="1">
    <source>
        <dbReference type="SAM" id="Phobius"/>
    </source>
</evidence>
<reference evidence="2 3" key="1">
    <citation type="submission" date="2023-10" db="EMBL/GenBank/DDBJ databases">
        <title>Microbacterium xanthum sp. nov., isolated from seaweed.</title>
        <authorList>
            <person name="Lee S.D."/>
        </authorList>
    </citation>
    <scope>NUCLEOTIDE SEQUENCE [LARGE SCALE GENOMIC DNA]</scope>
    <source>
        <strain evidence="2 3">KCTC 19124</strain>
    </source>
</reference>
<evidence type="ECO:0000313" key="3">
    <source>
        <dbReference type="Proteomes" id="UP001291912"/>
    </source>
</evidence>
<accession>A0ABU5N880</accession>
<name>A0ABU5N880_9MICO</name>
<feature type="transmembrane region" description="Helical" evidence="1">
    <location>
        <begin position="20"/>
        <end position="41"/>
    </location>
</feature>
<dbReference type="Proteomes" id="UP001291912">
    <property type="component" value="Unassembled WGS sequence"/>
</dbReference>
<protein>
    <submittedName>
        <fullName evidence="2">Uncharacterized protein</fullName>
    </submittedName>
</protein>
<organism evidence="2 3">
    <name type="scientific">Microbacterium aquimaris</name>
    <dbReference type="NCBI Taxonomy" id="459816"/>
    <lineage>
        <taxon>Bacteria</taxon>
        <taxon>Bacillati</taxon>
        <taxon>Actinomycetota</taxon>
        <taxon>Actinomycetes</taxon>
        <taxon>Micrococcales</taxon>
        <taxon>Microbacteriaceae</taxon>
        <taxon>Microbacterium</taxon>
    </lineage>
</organism>
<keyword evidence="1" id="KW-0812">Transmembrane</keyword>
<gene>
    <name evidence="2" type="ORF">R2Q92_10585</name>
</gene>
<keyword evidence="3" id="KW-1185">Reference proteome</keyword>
<dbReference type="PROSITE" id="PS51257">
    <property type="entry name" value="PROKAR_LIPOPROTEIN"/>
    <property type="match status" value="1"/>
</dbReference>
<dbReference type="EMBL" id="JAWJYN010000002">
    <property type="protein sequence ID" value="MDZ8162283.1"/>
    <property type="molecule type" value="Genomic_DNA"/>
</dbReference>
<proteinExistence type="predicted"/>
<keyword evidence="1" id="KW-0472">Membrane</keyword>
<comment type="caution">
    <text evidence="2">The sequence shown here is derived from an EMBL/GenBank/DDBJ whole genome shotgun (WGS) entry which is preliminary data.</text>
</comment>
<keyword evidence="1" id="KW-1133">Transmembrane helix</keyword>
<sequence>MTPKKTKLGFRERRVTRVVWIISGVLVGACIGWSVLVQVIVPDACSYDPPPSNAQYLHCD</sequence>
<dbReference type="RefSeq" id="WP_194424752.1">
    <property type="nucleotide sequence ID" value="NZ_BAAAPT010000002.1"/>
</dbReference>